<evidence type="ECO:0000313" key="2">
    <source>
        <dbReference type="Proteomes" id="UP000284407"/>
    </source>
</evidence>
<reference evidence="1 2" key="1">
    <citation type="submission" date="2018-09" db="EMBL/GenBank/DDBJ databases">
        <title>Genomic Encyclopedia of Archaeal and Bacterial Type Strains, Phase II (KMG-II): from individual species to whole genera.</title>
        <authorList>
            <person name="Goeker M."/>
        </authorList>
    </citation>
    <scope>NUCLEOTIDE SEQUENCE [LARGE SCALE GENOMIC DNA]</scope>
    <source>
        <strain evidence="1 2">DSM 11458</strain>
    </source>
</reference>
<name>A0A420DT18_9RHOB</name>
<organism evidence="1 2">
    <name type="scientific">Sulfitobacter guttiformis</name>
    <dbReference type="NCBI Taxonomy" id="74349"/>
    <lineage>
        <taxon>Bacteria</taxon>
        <taxon>Pseudomonadati</taxon>
        <taxon>Pseudomonadota</taxon>
        <taxon>Alphaproteobacteria</taxon>
        <taxon>Rhodobacterales</taxon>
        <taxon>Roseobacteraceae</taxon>
        <taxon>Sulfitobacter</taxon>
    </lineage>
</organism>
<dbReference type="Proteomes" id="UP000284407">
    <property type="component" value="Unassembled WGS sequence"/>
</dbReference>
<dbReference type="InterPro" id="IPR007922">
    <property type="entry name" value="DciA-like"/>
</dbReference>
<keyword evidence="2" id="KW-1185">Reference proteome</keyword>
<dbReference type="EMBL" id="RAQK01000001">
    <property type="protein sequence ID" value="RKE97267.1"/>
    <property type="molecule type" value="Genomic_DNA"/>
</dbReference>
<proteinExistence type="predicted"/>
<dbReference type="STRING" id="1443111.Z949_3891"/>
<dbReference type="InterPro" id="IPR010593">
    <property type="entry name" value="DUF1159"/>
</dbReference>
<comment type="caution">
    <text evidence="1">The sequence shown here is derived from an EMBL/GenBank/DDBJ whole genome shotgun (WGS) entry which is preliminary data.</text>
</comment>
<accession>A0A420DT18</accession>
<gene>
    <name evidence="1" type="ORF">C8N30_1862</name>
</gene>
<dbReference type="AlphaFoldDB" id="A0A420DT18"/>
<protein>
    <submittedName>
        <fullName evidence="1">Uncharacterized protein</fullName>
    </submittedName>
</protein>
<dbReference type="PIRSF" id="PIRSF032064">
    <property type="entry name" value="UCP032064"/>
    <property type="match status" value="1"/>
</dbReference>
<evidence type="ECO:0000313" key="1">
    <source>
        <dbReference type="EMBL" id="RKE97267.1"/>
    </source>
</evidence>
<dbReference type="Pfam" id="PF05258">
    <property type="entry name" value="DciA"/>
    <property type="match status" value="1"/>
</dbReference>
<sequence length="206" mass="22269">MNQPLIDMVAGPLPCAITISNDIARHRTRCQHPDKKAIMPPRRQTTKGFARTASLLTAKIRKASESRGFAQSRLLTNWAEVAGEDAAAISRPVEVSYGRGGMGATLTLLTTGANAPVLEMQKEQLRARVNAVYGYNAIARVRVTQTAATGFSEGRVAFEHAPKKIEVAPDPAIRARATQTAANIGDESLRDALARLGENILNKQNR</sequence>